<evidence type="ECO:0000256" key="1">
    <source>
        <dbReference type="SAM" id="Phobius"/>
    </source>
</evidence>
<feature type="transmembrane region" description="Helical" evidence="1">
    <location>
        <begin position="50"/>
        <end position="70"/>
    </location>
</feature>
<dbReference type="RefSeq" id="WP_264241640.1">
    <property type="nucleotide sequence ID" value="NZ_CP107567.1"/>
</dbReference>
<proteinExistence type="predicted"/>
<keyword evidence="1" id="KW-0812">Transmembrane</keyword>
<feature type="transmembrane region" description="Helical" evidence="1">
    <location>
        <begin position="76"/>
        <end position="95"/>
    </location>
</feature>
<feature type="transmembrane region" description="Helical" evidence="1">
    <location>
        <begin position="24"/>
        <end position="43"/>
    </location>
</feature>
<name>A0ABY6I0D7_STRPE</name>
<keyword evidence="3" id="KW-1185">Reference proteome</keyword>
<sequence length="138" mass="15064">MSIRNIGKGKKKSVFTSTFSTTEWWIASVVSGIALAVAMQSLVITRRHKLMMVLPPLAGAAFIVLSSAARGHEGETPLMLFTATALGLAIMRLVFAVHLRRQMELVRSGQPMKQLTVLQVVIFFLAFAAVVMSMAVFL</sequence>
<keyword evidence="1" id="KW-0472">Membrane</keyword>
<keyword evidence="1" id="KW-1133">Transmembrane helix</keyword>
<evidence type="ECO:0000313" key="2">
    <source>
        <dbReference type="EMBL" id="UYQ60434.1"/>
    </source>
</evidence>
<evidence type="ECO:0008006" key="4">
    <source>
        <dbReference type="Google" id="ProtNLM"/>
    </source>
</evidence>
<dbReference type="EMBL" id="CP107567">
    <property type="protein sequence ID" value="UYQ60434.1"/>
    <property type="molecule type" value="Genomic_DNA"/>
</dbReference>
<evidence type="ECO:0000313" key="3">
    <source>
        <dbReference type="Proteomes" id="UP001163878"/>
    </source>
</evidence>
<reference evidence="2" key="1">
    <citation type="submission" date="2022-10" db="EMBL/GenBank/DDBJ databases">
        <title>Cytochrome P450 Catalyzes Benzene Ring Formation in the Biosynthesis of Trialkyl-Substituted Aromatic Polyketides.</title>
        <authorList>
            <person name="Zhao E."/>
            <person name="Ge H."/>
        </authorList>
    </citation>
    <scope>NUCLEOTIDE SEQUENCE</scope>
    <source>
        <strain evidence="2">NA0869</strain>
    </source>
</reference>
<accession>A0ABY6I0D7</accession>
<gene>
    <name evidence="2" type="ORF">OGH68_02355</name>
</gene>
<feature type="transmembrane region" description="Helical" evidence="1">
    <location>
        <begin position="115"/>
        <end position="137"/>
    </location>
</feature>
<dbReference type="Proteomes" id="UP001163878">
    <property type="component" value="Chromosome"/>
</dbReference>
<protein>
    <recommendedName>
        <fullName evidence="4">DUF202 domain-containing protein</fullName>
    </recommendedName>
</protein>
<organism evidence="2 3">
    <name type="scientific">Streptomyces peucetius</name>
    <dbReference type="NCBI Taxonomy" id="1950"/>
    <lineage>
        <taxon>Bacteria</taxon>
        <taxon>Bacillati</taxon>
        <taxon>Actinomycetota</taxon>
        <taxon>Actinomycetes</taxon>
        <taxon>Kitasatosporales</taxon>
        <taxon>Streptomycetaceae</taxon>
        <taxon>Streptomyces</taxon>
    </lineage>
</organism>